<proteinExistence type="predicted"/>
<evidence type="ECO:0000313" key="1">
    <source>
        <dbReference type="EMBL" id="CAB5219667.1"/>
    </source>
</evidence>
<sequence>MVYTPQYPATIPTYNSVGIPRVDGTSVINAIDVNSLYAETQQVATYLGQNPHIRSSGWGTGSFTSTTTFGNAQSRIANVENGTYLTYNDYLSNSAGTRVTTDSISYGTNTIQPAVGATSTVNLILKPVASQSVDLFQAIVGSTVVTKITKDGALWTAVIDGGSA</sequence>
<dbReference type="EMBL" id="LR798267">
    <property type="protein sequence ID" value="CAB5219667.1"/>
    <property type="molecule type" value="Genomic_DNA"/>
</dbReference>
<gene>
    <name evidence="1" type="ORF">UFOVP221_112</name>
</gene>
<reference evidence="1" key="1">
    <citation type="submission" date="2020-05" db="EMBL/GenBank/DDBJ databases">
        <authorList>
            <person name="Chiriac C."/>
            <person name="Salcher M."/>
            <person name="Ghai R."/>
            <person name="Kavagutti S V."/>
        </authorList>
    </citation>
    <scope>NUCLEOTIDE SEQUENCE</scope>
</reference>
<protein>
    <submittedName>
        <fullName evidence="1">Uncharacterized protein</fullName>
    </submittedName>
</protein>
<name>A0A6J7WPH0_9CAUD</name>
<accession>A0A6J7WPH0</accession>
<organism evidence="1">
    <name type="scientific">uncultured Caudovirales phage</name>
    <dbReference type="NCBI Taxonomy" id="2100421"/>
    <lineage>
        <taxon>Viruses</taxon>
        <taxon>Duplodnaviria</taxon>
        <taxon>Heunggongvirae</taxon>
        <taxon>Uroviricota</taxon>
        <taxon>Caudoviricetes</taxon>
        <taxon>Peduoviridae</taxon>
        <taxon>Maltschvirus</taxon>
        <taxon>Maltschvirus maltsch</taxon>
    </lineage>
</organism>